<keyword evidence="2" id="KW-1185">Reference proteome</keyword>
<evidence type="ECO:0000313" key="1">
    <source>
        <dbReference type="EMBL" id="THU05386.1"/>
    </source>
</evidence>
<protein>
    <recommendedName>
        <fullName evidence="3">TonB C-terminal domain-containing protein</fullName>
    </recommendedName>
</protein>
<dbReference type="AlphaFoldDB" id="A0A4V4GSR3"/>
<dbReference type="OrthoDB" id="1039448at2"/>
<sequence>MTAVCLGTILAGCATKPPPPNPRSVEMPWKCKTKVRYPSLALRTYFETTVIMDFWVQADGSITDLAPYQPANRLLKQIRTAPSAANEATRTNVANAFDKEVARFIQSCRFPPAPGFDPAKVRLPLQFTFPSSSDTSSNDNGR</sequence>
<organism evidence="1 2">
    <name type="scientific">Lampropedia puyangensis</name>
    <dbReference type="NCBI Taxonomy" id="1330072"/>
    <lineage>
        <taxon>Bacteria</taxon>
        <taxon>Pseudomonadati</taxon>
        <taxon>Pseudomonadota</taxon>
        <taxon>Betaproteobacteria</taxon>
        <taxon>Burkholderiales</taxon>
        <taxon>Comamonadaceae</taxon>
        <taxon>Lampropedia</taxon>
    </lineage>
</organism>
<comment type="caution">
    <text evidence="1">The sequence shown here is derived from an EMBL/GenBank/DDBJ whole genome shotgun (WGS) entry which is preliminary data.</text>
</comment>
<dbReference type="Proteomes" id="UP000308917">
    <property type="component" value="Unassembled WGS sequence"/>
</dbReference>
<dbReference type="SUPFAM" id="SSF74653">
    <property type="entry name" value="TolA/TonB C-terminal domain"/>
    <property type="match status" value="1"/>
</dbReference>
<reference evidence="1 2" key="1">
    <citation type="journal article" date="2015" name="Antonie Van Leeuwenhoek">
        <title>Lampropedia puyangensis sp. nov., isolated from symptomatic bark of Populus ? euramericana canker and emended description of Lampropedia hyalina (Ehrenberg 1832) Lee et al. 2004.</title>
        <authorList>
            <person name="Li Y."/>
            <person name="Wang T."/>
            <person name="Piao C.G."/>
            <person name="Wang L.F."/>
            <person name="Tian G.Z."/>
            <person name="Zhu T.H."/>
            <person name="Guo M.W."/>
        </authorList>
    </citation>
    <scope>NUCLEOTIDE SEQUENCE [LARGE SCALE GENOMIC DNA]</scope>
    <source>
        <strain evidence="1 2">2-bin</strain>
    </source>
</reference>
<dbReference type="RefSeq" id="WP_136572096.1">
    <property type="nucleotide sequence ID" value="NZ_STFG01000001.1"/>
</dbReference>
<dbReference type="EMBL" id="STFG01000001">
    <property type="protein sequence ID" value="THU05386.1"/>
    <property type="molecule type" value="Genomic_DNA"/>
</dbReference>
<accession>A0A4V4GSR3</accession>
<evidence type="ECO:0000313" key="2">
    <source>
        <dbReference type="Proteomes" id="UP000308917"/>
    </source>
</evidence>
<gene>
    <name evidence="1" type="ORF">E9531_02280</name>
</gene>
<name>A0A4V4GSR3_9BURK</name>
<proteinExistence type="predicted"/>
<dbReference type="Gene3D" id="3.30.1150.10">
    <property type="match status" value="1"/>
</dbReference>
<evidence type="ECO:0008006" key="3">
    <source>
        <dbReference type="Google" id="ProtNLM"/>
    </source>
</evidence>